<dbReference type="Proteomes" id="UP001301012">
    <property type="component" value="Unassembled WGS sequence"/>
</dbReference>
<keyword evidence="1" id="KW-0472">Membrane</keyword>
<proteinExistence type="predicted"/>
<name>A0ABT7E9Z8_9FIRM</name>
<comment type="caution">
    <text evidence="2">The sequence shown here is derived from an EMBL/GenBank/DDBJ whole genome shotgun (WGS) entry which is preliminary data.</text>
</comment>
<gene>
    <name evidence="2" type="ORF">QOZ84_02120</name>
</gene>
<evidence type="ECO:0000313" key="3">
    <source>
        <dbReference type="Proteomes" id="UP001301012"/>
    </source>
</evidence>
<feature type="transmembrane region" description="Helical" evidence="1">
    <location>
        <begin position="40"/>
        <end position="57"/>
    </location>
</feature>
<organism evidence="2 3">
    <name type="scientific">Romboutsia sedimentorum</name>
    <dbReference type="NCBI Taxonomy" id="1368474"/>
    <lineage>
        <taxon>Bacteria</taxon>
        <taxon>Bacillati</taxon>
        <taxon>Bacillota</taxon>
        <taxon>Clostridia</taxon>
        <taxon>Peptostreptococcales</taxon>
        <taxon>Peptostreptococcaceae</taxon>
        <taxon>Romboutsia</taxon>
    </lineage>
</organism>
<keyword evidence="3" id="KW-1185">Reference proteome</keyword>
<dbReference type="RefSeq" id="WP_284131310.1">
    <property type="nucleotide sequence ID" value="NZ_JASKYM010000001.1"/>
</dbReference>
<keyword evidence="1" id="KW-1133">Transmembrane helix</keyword>
<evidence type="ECO:0000313" key="2">
    <source>
        <dbReference type="EMBL" id="MDK2562330.1"/>
    </source>
</evidence>
<dbReference type="NCBIfam" id="TIGR04104">
    <property type="entry name" value="cxxc_20_cxxc"/>
    <property type="match status" value="1"/>
</dbReference>
<evidence type="ECO:0000256" key="1">
    <source>
        <dbReference type="SAM" id="Phobius"/>
    </source>
</evidence>
<protein>
    <recommendedName>
        <fullName evidence="4">Cxxc_20_cxxc protein</fullName>
    </recommendedName>
</protein>
<keyword evidence="1" id="KW-0812">Transmembrane</keyword>
<evidence type="ECO:0008006" key="4">
    <source>
        <dbReference type="Google" id="ProtNLM"/>
    </source>
</evidence>
<accession>A0ABT7E9Z8</accession>
<reference evidence="2 3" key="1">
    <citation type="submission" date="2023-05" db="EMBL/GenBank/DDBJ databases">
        <title>Rombocin, a short stable natural nisin variant, displays selective antimicrobial activity against Listeria monocytogenes and employs dual mode of action to kill target bacterial strains.</title>
        <authorList>
            <person name="Wambui J."/>
            <person name="Stephan R."/>
            <person name="Kuipers O.P."/>
        </authorList>
    </citation>
    <scope>NUCLEOTIDE SEQUENCE [LARGE SCALE GENOMIC DNA]</scope>
    <source>
        <strain evidence="2 3">RC002</strain>
    </source>
</reference>
<dbReference type="EMBL" id="JASKYM010000001">
    <property type="protein sequence ID" value="MDK2562330.1"/>
    <property type="molecule type" value="Genomic_DNA"/>
</dbReference>
<dbReference type="InterPro" id="IPR026369">
    <property type="entry name" value="CxxC_20_CxxC"/>
</dbReference>
<sequence>MKNCIECNYKFTFKDRLKSTLRGRLKCKDCKSEYREKPSIYSFIYYFLVLFIVMMLEDEMEFQNSILDMVAYMIVTVPALILFSIVPHRLHRYKKIN</sequence>
<feature type="transmembrane region" description="Helical" evidence="1">
    <location>
        <begin position="69"/>
        <end position="86"/>
    </location>
</feature>